<gene>
    <name evidence="2" type="ORF">DY218_02275</name>
</gene>
<feature type="region of interest" description="Disordered" evidence="1">
    <location>
        <begin position="27"/>
        <end position="72"/>
    </location>
</feature>
<dbReference type="OrthoDB" id="3483234at2"/>
<dbReference type="Proteomes" id="UP000263094">
    <property type="component" value="Unassembled WGS sequence"/>
</dbReference>
<feature type="compositionally biased region" description="Basic and acidic residues" evidence="1">
    <location>
        <begin position="34"/>
        <end position="43"/>
    </location>
</feature>
<proteinExistence type="predicted"/>
<evidence type="ECO:0000313" key="2">
    <source>
        <dbReference type="EMBL" id="RFU88378.1"/>
    </source>
</evidence>
<feature type="compositionally biased region" description="Basic and acidic residues" evidence="1">
    <location>
        <begin position="148"/>
        <end position="157"/>
    </location>
</feature>
<keyword evidence="3" id="KW-1185">Reference proteome</keyword>
<evidence type="ECO:0000256" key="1">
    <source>
        <dbReference type="SAM" id="MobiDB-lite"/>
    </source>
</evidence>
<comment type="caution">
    <text evidence="2">The sequence shown here is derived from an EMBL/GenBank/DDBJ whole genome shotgun (WGS) entry which is preliminary data.</text>
</comment>
<feature type="region of interest" description="Disordered" evidence="1">
    <location>
        <begin position="148"/>
        <end position="168"/>
    </location>
</feature>
<name>A0A372MBR1_9ACTN</name>
<evidence type="ECO:0000313" key="3">
    <source>
        <dbReference type="Proteomes" id="UP000263094"/>
    </source>
</evidence>
<organism evidence="2 3">
    <name type="scientific">Streptomyces triticagri</name>
    <dbReference type="NCBI Taxonomy" id="2293568"/>
    <lineage>
        <taxon>Bacteria</taxon>
        <taxon>Bacillati</taxon>
        <taxon>Actinomycetota</taxon>
        <taxon>Actinomycetes</taxon>
        <taxon>Kitasatosporales</taxon>
        <taxon>Streptomycetaceae</taxon>
        <taxon>Streptomyces</taxon>
    </lineage>
</organism>
<sequence>MGDFPVLKHVRTCAAAAAVAAVLAVSGCSSDSGDDGKKDEKPSASDNGQGTSGGSGETEAPDGGATGSIEGSWATVADGKPLALVVQGTRVAIAGAHVCSGTATEEAGEQTLKLSCKDGNTDRTKGVVTSADDKTLKVKWDGAGEETFAKADGKELPEGLPTEGLPNS</sequence>
<reference evidence="2 3" key="1">
    <citation type="submission" date="2018-08" db="EMBL/GenBank/DDBJ databases">
        <title>Isolation, diversity and antifungal activity of Actinobacteria from wheat.</title>
        <authorList>
            <person name="Han C."/>
        </authorList>
    </citation>
    <scope>NUCLEOTIDE SEQUENCE [LARGE SCALE GENOMIC DNA]</scope>
    <source>
        <strain evidence="2 3">NEAU-YY421</strain>
    </source>
</reference>
<dbReference type="EMBL" id="QUAK01000013">
    <property type="protein sequence ID" value="RFU88378.1"/>
    <property type="molecule type" value="Genomic_DNA"/>
</dbReference>
<accession>A0A372MBR1</accession>
<dbReference type="AlphaFoldDB" id="A0A372MBR1"/>
<protein>
    <submittedName>
        <fullName evidence="2">Uncharacterized protein</fullName>
    </submittedName>
</protein>